<dbReference type="Pfam" id="PF00004">
    <property type="entry name" value="AAA"/>
    <property type="match status" value="1"/>
</dbReference>
<keyword evidence="5" id="KW-1185">Reference proteome</keyword>
<gene>
    <name evidence="4" type="primary">RvY_10360-1</name>
    <name evidence="4" type="synonym">RvY_10360.1</name>
    <name evidence="4" type="ORF">RvY_10360</name>
</gene>
<dbReference type="SUPFAM" id="SSF52540">
    <property type="entry name" value="P-loop containing nucleoside triphosphate hydrolases"/>
    <property type="match status" value="1"/>
</dbReference>
<evidence type="ECO:0000313" key="4">
    <source>
        <dbReference type="EMBL" id="GAU99341.1"/>
    </source>
</evidence>
<feature type="compositionally biased region" description="Basic and acidic residues" evidence="2">
    <location>
        <begin position="339"/>
        <end position="351"/>
    </location>
</feature>
<comment type="caution">
    <text evidence="4">The sequence shown here is derived from an EMBL/GenBank/DDBJ whole genome shotgun (WGS) entry which is preliminary data.</text>
</comment>
<evidence type="ECO:0000256" key="2">
    <source>
        <dbReference type="SAM" id="MobiDB-lite"/>
    </source>
</evidence>
<feature type="region of interest" description="Disordered" evidence="2">
    <location>
        <begin position="339"/>
        <end position="407"/>
    </location>
</feature>
<dbReference type="InterPro" id="IPR027417">
    <property type="entry name" value="P-loop_NTPase"/>
</dbReference>
<dbReference type="Proteomes" id="UP000186922">
    <property type="component" value="Unassembled WGS sequence"/>
</dbReference>
<evidence type="ECO:0000256" key="1">
    <source>
        <dbReference type="SAM" id="Coils"/>
    </source>
</evidence>
<evidence type="ECO:0000259" key="3">
    <source>
        <dbReference type="Pfam" id="PF00004"/>
    </source>
</evidence>
<feature type="domain" description="ATPase AAA-type core" evidence="3">
    <location>
        <begin position="593"/>
        <end position="724"/>
    </location>
</feature>
<dbReference type="InterPro" id="IPR003959">
    <property type="entry name" value="ATPase_AAA_core"/>
</dbReference>
<evidence type="ECO:0000313" key="5">
    <source>
        <dbReference type="Proteomes" id="UP000186922"/>
    </source>
</evidence>
<dbReference type="PANTHER" id="PTHR14690:SF0">
    <property type="entry name" value="IQ MOTIF CONTAINING WITH AAA DOMAIN 1"/>
    <property type="match status" value="1"/>
</dbReference>
<feature type="compositionally biased region" description="Basic residues" evidence="2">
    <location>
        <begin position="486"/>
        <end position="503"/>
    </location>
</feature>
<organism evidence="4 5">
    <name type="scientific">Ramazzottius varieornatus</name>
    <name type="common">Water bear</name>
    <name type="synonym">Tardigrade</name>
    <dbReference type="NCBI Taxonomy" id="947166"/>
    <lineage>
        <taxon>Eukaryota</taxon>
        <taxon>Metazoa</taxon>
        <taxon>Ecdysozoa</taxon>
        <taxon>Tardigrada</taxon>
        <taxon>Eutardigrada</taxon>
        <taxon>Parachela</taxon>
        <taxon>Hypsibioidea</taxon>
        <taxon>Ramazzottiidae</taxon>
        <taxon>Ramazzottius</taxon>
    </lineage>
</organism>
<dbReference type="STRING" id="947166.A0A1D1VCH1"/>
<feature type="coiled-coil region" evidence="1">
    <location>
        <begin position="232"/>
        <end position="259"/>
    </location>
</feature>
<dbReference type="PANTHER" id="PTHR14690">
    <property type="entry name" value="IQ MOTIF CONTAINING WITH AAA DOMAIN 1"/>
    <property type="match status" value="1"/>
</dbReference>
<feature type="region of interest" description="Disordered" evidence="2">
    <location>
        <begin position="843"/>
        <end position="866"/>
    </location>
</feature>
<reference evidence="4 5" key="1">
    <citation type="journal article" date="2016" name="Nat. Commun.">
        <title>Extremotolerant tardigrade genome and improved radiotolerance of human cultured cells by tardigrade-unique protein.</title>
        <authorList>
            <person name="Hashimoto T."/>
            <person name="Horikawa D.D."/>
            <person name="Saito Y."/>
            <person name="Kuwahara H."/>
            <person name="Kozuka-Hata H."/>
            <person name="Shin-I T."/>
            <person name="Minakuchi Y."/>
            <person name="Ohishi K."/>
            <person name="Motoyama A."/>
            <person name="Aizu T."/>
            <person name="Enomoto A."/>
            <person name="Kondo K."/>
            <person name="Tanaka S."/>
            <person name="Hara Y."/>
            <person name="Koshikawa S."/>
            <person name="Sagara H."/>
            <person name="Miura T."/>
            <person name="Yokobori S."/>
            <person name="Miyagawa K."/>
            <person name="Suzuki Y."/>
            <person name="Kubo T."/>
            <person name="Oyama M."/>
            <person name="Kohara Y."/>
            <person name="Fujiyama A."/>
            <person name="Arakawa K."/>
            <person name="Katayama T."/>
            <person name="Toyoda A."/>
            <person name="Kunieda T."/>
        </authorList>
    </citation>
    <scope>NUCLEOTIDE SEQUENCE [LARGE SCALE GENOMIC DNA]</scope>
    <source>
        <strain evidence="4 5">YOKOZUNA-1</strain>
    </source>
</reference>
<name>A0A1D1VCH1_RAMVA</name>
<feature type="region of interest" description="Disordered" evidence="2">
    <location>
        <begin position="484"/>
        <end position="508"/>
    </location>
</feature>
<dbReference type="AlphaFoldDB" id="A0A1D1VCH1"/>
<dbReference type="InterPro" id="IPR052267">
    <property type="entry name" value="N-DRC_Component"/>
</dbReference>
<keyword evidence="1" id="KW-0175">Coiled coil</keyword>
<dbReference type="OrthoDB" id="3046016at2759"/>
<feature type="compositionally biased region" description="Basic and acidic residues" evidence="2">
    <location>
        <begin position="843"/>
        <end position="854"/>
    </location>
</feature>
<dbReference type="GO" id="GO:0005524">
    <property type="term" value="F:ATP binding"/>
    <property type="evidence" value="ECO:0007669"/>
    <property type="project" value="InterPro"/>
</dbReference>
<accession>A0A1D1VCH1</accession>
<dbReference type="Gene3D" id="1.10.8.60">
    <property type="match status" value="1"/>
</dbReference>
<sequence>MEDKMDLFSKLKNELPRLIFEVLAGLYLRYLQVYKKFDACLDQIAHPQKRILLRNIVESLIGRIQELKFEMVNVEQSDFQYLYNYAMELGHSITDLELVPPRYILNDRYDNLQERDALLEKYAEKRESILIRKRAMKAAQAPSHSAEEMALRMERSRQAWLYVSGLIKSRKDTLKNREAHKKFTGSYSAAHIDAALRIQAFWKAAKTGKLTRNLRRKELQVLNVVPSDSNHTLEHEATIEAIKEERRELQRRNQKQYEEQQGVIKEQLKDTETPGIVNHIETQIRQWFLEYRDATGSFPDFPSVEDGGSASLLEKKNPQEIAAELDKLRLEREKAEAEAAEEARLAAEGKGKDKKGKGKGKDGKDKNGGKDDKKKKEKEDKKKKGASKDKDKKGKGKKKGKDKEDLGWKPLIPQSAFIPTMHESMIIYHDFWERRDDKANLSQEFDSDIVRAEKRKELKDELRVEVDESMRKEVDYLKLSIDGQKPKKKKKKKKGKKKGKKKKEKDLTPNRTLESIFEELAMNNILQSYPQVQMKDYWGSVRFIGEQLCEANYDFDKPLMPQAEEIRNALVHYCILPTVSITVREKVPPVKSLLLAGPPHNGKHMLADAVCTALGATKFQLDLNYFKSMYKGKAGITMLLHLIRKLGRVFQPSVIVIDHAEYLFSKKAPKTFKSEYKAIKKDLHKYIKKMPLEDRIFILGITSSPTECTPKGASGFFNKIIPVPLPDYHARVVILNNTLERQTGLNFLAMDQFLIPTVAKITQGATSTQLIDMAKAVVKLAHPPLRGAGDQELDATLDKRIINLDNFVSLTTELKMFAGKPLDQYEAWYAKLPINKERRLVLEDKLGINDPPDKNKKKGGSTKKKK</sequence>
<dbReference type="Gene3D" id="3.40.50.300">
    <property type="entry name" value="P-loop containing nucleotide triphosphate hydrolases"/>
    <property type="match status" value="1"/>
</dbReference>
<dbReference type="GO" id="GO:0016887">
    <property type="term" value="F:ATP hydrolysis activity"/>
    <property type="evidence" value="ECO:0007669"/>
    <property type="project" value="InterPro"/>
</dbReference>
<protein>
    <recommendedName>
        <fullName evidence="3">ATPase AAA-type core domain-containing protein</fullName>
    </recommendedName>
</protein>
<proteinExistence type="predicted"/>
<feature type="compositionally biased region" description="Basic residues" evidence="2">
    <location>
        <begin position="855"/>
        <end position="866"/>
    </location>
</feature>
<dbReference type="EMBL" id="BDGG01000005">
    <property type="protein sequence ID" value="GAU99341.1"/>
    <property type="molecule type" value="Genomic_DNA"/>
</dbReference>
<feature type="compositionally biased region" description="Basic and acidic residues" evidence="2">
    <location>
        <begin position="359"/>
        <end position="392"/>
    </location>
</feature>